<dbReference type="EMBL" id="FOUY01000002">
    <property type="protein sequence ID" value="SFM74755.1"/>
    <property type="molecule type" value="Genomic_DNA"/>
</dbReference>
<dbReference type="GO" id="GO:0000976">
    <property type="term" value="F:transcription cis-regulatory region binding"/>
    <property type="evidence" value="ECO:0007669"/>
    <property type="project" value="TreeGrafter"/>
</dbReference>
<dbReference type="PANTHER" id="PTHR48111">
    <property type="entry name" value="REGULATOR OF RPOS"/>
    <property type="match status" value="1"/>
</dbReference>
<feature type="modified residue" description="4-aspartylphosphate" evidence="6">
    <location>
        <position position="60"/>
    </location>
</feature>
<reference evidence="10 11" key="1">
    <citation type="submission" date="2016-10" db="EMBL/GenBank/DDBJ databases">
        <authorList>
            <person name="de Groot N.N."/>
        </authorList>
    </citation>
    <scope>NUCLEOTIDE SEQUENCE [LARGE SCALE GENOMIC DNA]</scope>
    <source>
        <strain evidence="10 11">CGMCC 4.1877</strain>
    </source>
</reference>
<dbReference type="InterPro" id="IPR016032">
    <property type="entry name" value="Sig_transdc_resp-reg_C-effctor"/>
</dbReference>
<dbReference type="PANTHER" id="PTHR48111:SF72">
    <property type="entry name" value="SENSORY TRANSDUCTION PROTEIN REGX3"/>
    <property type="match status" value="1"/>
</dbReference>
<evidence type="ECO:0000259" key="9">
    <source>
        <dbReference type="PROSITE" id="PS51755"/>
    </source>
</evidence>
<dbReference type="InterPro" id="IPR001867">
    <property type="entry name" value="OmpR/PhoB-type_DNA-bd"/>
</dbReference>
<dbReference type="InterPro" id="IPR036388">
    <property type="entry name" value="WH-like_DNA-bd_sf"/>
</dbReference>
<dbReference type="STRING" id="260086.SAMN05216207_1002239"/>
<keyword evidence="4" id="KW-0804">Transcription</keyword>
<dbReference type="GO" id="GO:0005829">
    <property type="term" value="C:cytosol"/>
    <property type="evidence" value="ECO:0007669"/>
    <property type="project" value="TreeGrafter"/>
</dbReference>
<dbReference type="Gene3D" id="3.40.50.2300">
    <property type="match status" value="1"/>
</dbReference>
<evidence type="ECO:0000256" key="5">
    <source>
        <dbReference type="ARBA" id="ARBA00041201"/>
    </source>
</evidence>
<dbReference type="SMART" id="SM00448">
    <property type="entry name" value="REC"/>
    <property type="match status" value="1"/>
</dbReference>
<keyword evidence="1 6" id="KW-0597">Phosphoprotein</keyword>
<dbReference type="PROSITE" id="PS50110">
    <property type="entry name" value="RESPONSE_REGULATORY"/>
    <property type="match status" value="1"/>
</dbReference>
<evidence type="ECO:0000313" key="10">
    <source>
        <dbReference type="EMBL" id="SFM74755.1"/>
    </source>
</evidence>
<dbReference type="GO" id="GO:0000156">
    <property type="term" value="F:phosphorelay response regulator activity"/>
    <property type="evidence" value="ECO:0007669"/>
    <property type="project" value="TreeGrafter"/>
</dbReference>
<evidence type="ECO:0000256" key="1">
    <source>
        <dbReference type="ARBA" id="ARBA00022553"/>
    </source>
</evidence>
<feature type="domain" description="Response regulatory" evidence="8">
    <location>
        <begin position="11"/>
        <end position="124"/>
    </location>
</feature>
<feature type="domain" description="OmpR/PhoB-type" evidence="9">
    <location>
        <begin position="133"/>
        <end position="228"/>
    </location>
</feature>
<dbReference type="SUPFAM" id="SSF46894">
    <property type="entry name" value="C-terminal effector domain of the bipartite response regulators"/>
    <property type="match status" value="1"/>
</dbReference>
<dbReference type="AlphaFoldDB" id="A0A1I4TDL2"/>
<dbReference type="Pfam" id="PF00486">
    <property type="entry name" value="Trans_reg_C"/>
    <property type="match status" value="1"/>
</dbReference>
<dbReference type="Gene3D" id="6.10.250.690">
    <property type="match status" value="1"/>
</dbReference>
<organism evidence="10 11">
    <name type="scientific">Pseudonocardia ammonioxydans</name>
    <dbReference type="NCBI Taxonomy" id="260086"/>
    <lineage>
        <taxon>Bacteria</taxon>
        <taxon>Bacillati</taxon>
        <taxon>Actinomycetota</taxon>
        <taxon>Actinomycetes</taxon>
        <taxon>Pseudonocardiales</taxon>
        <taxon>Pseudonocardiaceae</taxon>
        <taxon>Pseudonocardia</taxon>
    </lineage>
</organism>
<dbReference type="CDD" id="cd00383">
    <property type="entry name" value="trans_reg_C"/>
    <property type="match status" value="1"/>
</dbReference>
<dbReference type="SMART" id="SM00862">
    <property type="entry name" value="Trans_reg_C"/>
    <property type="match status" value="1"/>
</dbReference>
<evidence type="ECO:0000256" key="6">
    <source>
        <dbReference type="PROSITE-ProRule" id="PRU00169"/>
    </source>
</evidence>
<dbReference type="GO" id="GO:0006355">
    <property type="term" value="P:regulation of DNA-templated transcription"/>
    <property type="evidence" value="ECO:0007669"/>
    <property type="project" value="InterPro"/>
</dbReference>
<dbReference type="Pfam" id="PF00072">
    <property type="entry name" value="Response_reg"/>
    <property type="match status" value="1"/>
</dbReference>
<sequence length="228" mass="24206">MRKRATLTGVRVLLVEDDPVLGDALRRTLVQHGHTAELVGSGTAALAAVARAEPDVVLLDMGLPDRDGIGVCREIRERSRVPILAITGRGEVAARVQGLRSGADDYLVKPVSTDELLARIEAVLRRSTGGSVAGTVTIADVVVDLERRSVVAGGDEVALTRKEFDLLATLARREGAVVPRPELLEQVWGIADASAARTLEAHVASLRSKLGAREVVVTVRGVGYRLAC</sequence>
<evidence type="ECO:0000256" key="2">
    <source>
        <dbReference type="ARBA" id="ARBA00023015"/>
    </source>
</evidence>
<name>A0A1I4TDL2_PSUAM</name>
<dbReference type="GO" id="GO:0032993">
    <property type="term" value="C:protein-DNA complex"/>
    <property type="evidence" value="ECO:0007669"/>
    <property type="project" value="TreeGrafter"/>
</dbReference>
<gene>
    <name evidence="10" type="ORF">SAMN05216207_1002239</name>
</gene>
<keyword evidence="2" id="KW-0805">Transcription regulation</keyword>
<dbReference type="InterPro" id="IPR011006">
    <property type="entry name" value="CheY-like_superfamily"/>
</dbReference>
<evidence type="ECO:0000259" key="8">
    <source>
        <dbReference type="PROSITE" id="PS50110"/>
    </source>
</evidence>
<keyword evidence="11" id="KW-1185">Reference proteome</keyword>
<dbReference type="PROSITE" id="PS51755">
    <property type="entry name" value="OMPR_PHOB"/>
    <property type="match status" value="1"/>
</dbReference>
<evidence type="ECO:0000313" key="11">
    <source>
        <dbReference type="Proteomes" id="UP000199614"/>
    </source>
</evidence>
<evidence type="ECO:0000256" key="7">
    <source>
        <dbReference type="PROSITE-ProRule" id="PRU01091"/>
    </source>
</evidence>
<keyword evidence="3 7" id="KW-0238">DNA-binding</keyword>
<dbReference type="SUPFAM" id="SSF52172">
    <property type="entry name" value="CheY-like"/>
    <property type="match status" value="1"/>
</dbReference>
<dbReference type="Gene3D" id="1.10.10.10">
    <property type="entry name" value="Winged helix-like DNA-binding domain superfamily/Winged helix DNA-binding domain"/>
    <property type="match status" value="1"/>
</dbReference>
<dbReference type="InterPro" id="IPR039420">
    <property type="entry name" value="WalR-like"/>
</dbReference>
<feature type="DNA-binding region" description="OmpR/PhoB-type" evidence="7">
    <location>
        <begin position="133"/>
        <end position="228"/>
    </location>
</feature>
<proteinExistence type="predicted"/>
<dbReference type="Proteomes" id="UP000199614">
    <property type="component" value="Unassembled WGS sequence"/>
</dbReference>
<protein>
    <recommendedName>
        <fullName evidence="5">Sensory transduction protein RegX3</fullName>
    </recommendedName>
</protein>
<evidence type="ECO:0000256" key="4">
    <source>
        <dbReference type="ARBA" id="ARBA00023163"/>
    </source>
</evidence>
<accession>A0A1I4TDL2</accession>
<dbReference type="InterPro" id="IPR001789">
    <property type="entry name" value="Sig_transdc_resp-reg_receiver"/>
</dbReference>
<evidence type="ECO:0000256" key="3">
    <source>
        <dbReference type="ARBA" id="ARBA00023125"/>
    </source>
</evidence>